<dbReference type="Proteomes" id="UP000800035">
    <property type="component" value="Unassembled WGS sequence"/>
</dbReference>
<feature type="chain" id="PRO_5025596820" description="Mid2 domain-containing protein" evidence="2">
    <location>
        <begin position="21"/>
        <end position="176"/>
    </location>
</feature>
<keyword evidence="1" id="KW-0472">Membrane</keyword>
<keyword evidence="2" id="KW-0732">Signal</keyword>
<dbReference type="AlphaFoldDB" id="A0A6A5TQC9"/>
<keyword evidence="1" id="KW-1133">Transmembrane helix</keyword>
<sequence length="176" mass="18670">MPSMSKVILASSLIPSVAQAVPFPIPITTTGNISQTDSPANFAQSPPFDWRTIIVGVFGIVVAVTVPIGIKIVVHKCRSRRVKAVPPTTLNADVVQQNGNADASGQPMVGYSNEVSLSGTLEPHDGIARQDSDTASTTNTLRPEAPFMSARSAMVPSYAPEGDVMPTLPERVKVRY</sequence>
<feature type="signal peptide" evidence="2">
    <location>
        <begin position="1"/>
        <end position="20"/>
    </location>
</feature>
<protein>
    <recommendedName>
        <fullName evidence="5">Mid2 domain-containing protein</fullName>
    </recommendedName>
</protein>
<proteinExistence type="predicted"/>
<evidence type="ECO:0000313" key="3">
    <source>
        <dbReference type="EMBL" id="KAF1951147.1"/>
    </source>
</evidence>
<keyword evidence="1" id="KW-0812">Transmembrane</keyword>
<feature type="transmembrane region" description="Helical" evidence="1">
    <location>
        <begin position="53"/>
        <end position="74"/>
    </location>
</feature>
<reference evidence="3" key="1">
    <citation type="journal article" date="2020" name="Stud. Mycol.">
        <title>101 Dothideomycetes genomes: a test case for predicting lifestyles and emergence of pathogens.</title>
        <authorList>
            <person name="Haridas S."/>
            <person name="Albert R."/>
            <person name="Binder M."/>
            <person name="Bloem J."/>
            <person name="Labutti K."/>
            <person name="Salamov A."/>
            <person name="Andreopoulos B."/>
            <person name="Baker S."/>
            <person name="Barry K."/>
            <person name="Bills G."/>
            <person name="Bluhm B."/>
            <person name="Cannon C."/>
            <person name="Castanera R."/>
            <person name="Culley D."/>
            <person name="Daum C."/>
            <person name="Ezra D."/>
            <person name="Gonzalez J."/>
            <person name="Henrissat B."/>
            <person name="Kuo A."/>
            <person name="Liang C."/>
            <person name="Lipzen A."/>
            <person name="Lutzoni F."/>
            <person name="Magnuson J."/>
            <person name="Mondo S."/>
            <person name="Nolan M."/>
            <person name="Ohm R."/>
            <person name="Pangilinan J."/>
            <person name="Park H.-J."/>
            <person name="Ramirez L."/>
            <person name="Alfaro M."/>
            <person name="Sun H."/>
            <person name="Tritt A."/>
            <person name="Yoshinaga Y."/>
            <person name="Zwiers L.-H."/>
            <person name="Turgeon B."/>
            <person name="Goodwin S."/>
            <person name="Spatafora J."/>
            <person name="Crous P."/>
            <person name="Grigoriev I."/>
        </authorList>
    </citation>
    <scope>NUCLEOTIDE SEQUENCE</scope>
    <source>
        <strain evidence="3">CBS 675.92</strain>
    </source>
</reference>
<evidence type="ECO:0008006" key="5">
    <source>
        <dbReference type="Google" id="ProtNLM"/>
    </source>
</evidence>
<name>A0A6A5TQC9_9PLEO</name>
<keyword evidence="4" id="KW-1185">Reference proteome</keyword>
<gene>
    <name evidence="3" type="ORF">CC80DRAFT_509020</name>
</gene>
<organism evidence="3 4">
    <name type="scientific">Byssothecium circinans</name>
    <dbReference type="NCBI Taxonomy" id="147558"/>
    <lineage>
        <taxon>Eukaryota</taxon>
        <taxon>Fungi</taxon>
        <taxon>Dikarya</taxon>
        <taxon>Ascomycota</taxon>
        <taxon>Pezizomycotina</taxon>
        <taxon>Dothideomycetes</taxon>
        <taxon>Pleosporomycetidae</taxon>
        <taxon>Pleosporales</taxon>
        <taxon>Massarineae</taxon>
        <taxon>Massarinaceae</taxon>
        <taxon>Byssothecium</taxon>
    </lineage>
</organism>
<evidence type="ECO:0000256" key="2">
    <source>
        <dbReference type="SAM" id="SignalP"/>
    </source>
</evidence>
<dbReference type="EMBL" id="ML977019">
    <property type="protein sequence ID" value="KAF1951147.1"/>
    <property type="molecule type" value="Genomic_DNA"/>
</dbReference>
<accession>A0A6A5TQC9</accession>
<evidence type="ECO:0000256" key="1">
    <source>
        <dbReference type="SAM" id="Phobius"/>
    </source>
</evidence>
<evidence type="ECO:0000313" key="4">
    <source>
        <dbReference type="Proteomes" id="UP000800035"/>
    </source>
</evidence>